<name>A0A411Z388_9RHOB</name>
<evidence type="ECO:0000313" key="2">
    <source>
        <dbReference type="Proteomes" id="UP000284547"/>
    </source>
</evidence>
<evidence type="ECO:0000313" key="1">
    <source>
        <dbReference type="EMBL" id="RGP37529.1"/>
    </source>
</evidence>
<dbReference type="AlphaFoldDB" id="A0A411Z388"/>
<dbReference type="Proteomes" id="UP000284547">
    <property type="component" value="Unassembled WGS sequence"/>
</dbReference>
<reference evidence="1 2" key="1">
    <citation type="submission" date="2018-08" db="EMBL/GenBank/DDBJ databases">
        <title>Flavobacterium tibetense sp. nov., isolated from a wetland YonghuCo on Tibetan Plateau.</title>
        <authorList>
            <person name="Phurbu D."/>
            <person name="Lu H."/>
            <person name="Xing P."/>
        </authorList>
    </citation>
    <scope>NUCLEOTIDE SEQUENCE [LARGE SCALE GENOMIC DNA]</scope>
    <source>
        <strain evidence="1 2">DJC</strain>
    </source>
</reference>
<dbReference type="EMBL" id="QWEY01000004">
    <property type="protein sequence ID" value="RGP37529.1"/>
    <property type="molecule type" value="Genomic_DNA"/>
</dbReference>
<comment type="caution">
    <text evidence="1">The sequence shown here is derived from an EMBL/GenBank/DDBJ whole genome shotgun (WGS) entry which is preliminary data.</text>
</comment>
<gene>
    <name evidence="1" type="ORF">D1012_10010</name>
</gene>
<accession>A0A411Z388</accession>
<keyword evidence="2" id="KW-1185">Reference proteome</keyword>
<sequence length="239" mass="25468">MPFVALAQDNKIDNGTDPTKLSSSFTLSYENLRLVDGGDLQTLTLKYGTTIGTDGRTGLNLKLPFVSTSFGETGFGVGDFSVKISRVLTITPSYGIIVGAEAVFDTADAPNRGAGVDVLELSGAYAFFFKSGTILAPALLHSMSIGNPDPGRQDVSQTTFDLYYVPKLRNPKAYMTVDPAIIYDWETDKFSGALAVTYGQAVDLGLAGNESFFIKPSIGIGRNRGADFGIEVGFKVVGF</sequence>
<proteinExistence type="predicted"/>
<protein>
    <submittedName>
        <fullName evidence="1">Uncharacterized protein</fullName>
    </submittedName>
</protein>
<organism evidence="1 2">
    <name type="scientific">Pseudotabrizicola alkalilacus</name>
    <dbReference type="NCBI Taxonomy" id="2305252"/>
    <lineage>
        <taxon>Bacteria</taxon>
        <taxon>Pseudomonadati</taxon>
        <taxon>Pseudomonadota</taxon>
        <taxon>Alphaproteobacteria</taxon>
        <taxon>Rhodobacterales</taxon>
        <taxon>Paracoccaceae</taxon>
        <taxon>Pseudotabrizicola</taxon>
    </lineage>
</organism>